<evidence type="ECO:0000256" key="1">
    <source>
        <dbReference type="ARBA" id="ARBA00023002"/>
    </source>
</evidence>
<dbReference type="EC" id="1.2.7.1" evidence="3"/>
<dbReference type="PANTHER" id="PTHR42897">
    <property type="entry name" value="PYRUVATE SYNTHASE SUBUNIT PORB"/>
    <property type="match status" value="1"/>
</dbReference>
<dbReference type="GO" id="GO:0019164">
    <property type="term" value="F:pyruvate synthase activity"/>
    <property type="evidence" value="ECO:0007669"/>
    <property type="project" value="UniProtKB-EC"/>
</dbReference>
<evidence type="ECO:0000313" key="3">
    <source>
        <dbReference type="EMBL" id="KUG21587.1"/>
    </source>
</evidence>
<gene>
    <name evidence="3" type="ORF">ASZ90_008664</name>
</gene>
<dbReference type="InterPro" id="IPR011766">
    <property type="entry name" value="TPP_enzyme_TPP-bd"/>
</dbReference>
<dbReference type="InterPro" id="IPR029061">
    <property type="entry name" value="THDP-binding"/>
</dbReference>
<reference evidence="3" key="1">
    <citation type="journal article" date="2015" name="Proc. Natl. Acad. Sci. U.S.A.">
        <title>Networks of energetic and metabolic interactions define dynamics in microbial communities.</title>
        <authorList>
            <person name="Embree M."/>
            <person name="Liu J.K."/>
            <person name="Al-Bassam M.M."/>
            <person name="Zengler K."/>
        </authorList>
    </citation>
    <scope>NUCLEOTIDE SEQUENCE</scope>
</reference>
<dbReference type="CDD" id="cd03376">
    <property type="entry name" value="TPP_PFOR_porB_like"/>
    <property type="match status" value="1"/>
</dbReference>
<evidence type="ECO:0000259" key="2">
    <source>
        <dbReference type="Pfam" id="PF02775"/>
    </source>
</evidence>
<comment type="caution">
    <text evidence="3">The sequence shown here is derived from an EMBL/GenBank/DDBJ whole genome shotgun (WGS) entry which is preliminary data.</text>
</comment>
<keyword evidence="3" id="KW-0670">Pyruvate</keyword>
<name>A0A0W8FMP3_9ZZZZ</name>
<sequence length="300" mass="32770">MQAKTTILSLPTEEFVHPGTRACTGCALAIAYRIGLKALGKDTILVVPPSCLTVLQGLFPIASTKLPCLNVTFACTAAAATGILAALKTQGKDKIKVAAWAGDGGTSDIGLQALSGAAERGDNFLYLCYDNEGYMNTGVQRSGTTPIGAVTANTPFKGKLQQKKDVSAIMAAHNLSYVATCSASYPLDLFDKIKKCVDLPGTKYIHIHIPCPPGWGYDPRYGIKIGRLAVETGYYDLYEIINGEFRLTAASEKLVEKRKLIPVREYFRAQSRFKVLTDAQITDIQKQIDVKWERYYKKDE</sequence>
<organism evidence="3">
    <name type="scientific">hydrocarbon metagenome</name>
    <dbReference type="NCBI Taxonomy" id="938273"/>
    <lineage>
        <taxon>unclassified sequences</taxon>
        <taxon>metagenomes</taxon>
        <taxon>ecological metagenomes</taxon>
    </lineage>
</organism>
<dbReference type="AlphaFoldDB" id="A0A0W8FMP3"/>
<dbReference type="PANTHER" id="PTHR42897:SF1">
    <property type="entry name" value="2-OXOACID OXIDOREDUCTASE (FERREDOXIN)"/>
    <property type="match status" value="1"/>
</dbReference>
<keyword evidence="1 3" id="KW-0560">Oxidoreductase</keyword>
<dbReference type="InterPro" id="IPR051479">
    <property type="entry name" value="PorB-like"/>
</dbReference>
<dbReference type="Gene3D" id="3.40.50.970">
    <property type="match status" value="2"/>
</dbReference>
<dbReference type="SUPFAM" id="SSF52518">
    <property type="entry name" value="Thiamin diphosphate-binding fold (THDP-binding)"/>
    <property type="match status" value="1"/>
</dbReference>
<dbReference type="GO" id="GO:0030976">
    <property type="term" value="F:thiamine pyrophosphate binding"/>
    <property type="evidence" value="ECO:0007669"/>
    <property type="project" value="InterPro"/>
</dbReference>
<proteinExistence type="predicted"/>
<accession>A0A0W8FMP3</accession>
<protein>
    <submittedName>
        <fullName evidence="3">Pyruvate:ferredoxin oxidoreductase, beta subunit</fullName>
        <ecNumber evidence="3">1.2.7.1</ecNumber>
    </submittedName>
</protein>
<dbReference type="EMBL" id="LNQE01001044">
    <property type="protein sequence ID" value="KUG21587.1"/>
    <property type="molecule type" value="Genomic_DNA"/>
</dbReference>
<feature type="domain" description="Thiamine pyrophosphate enzyme TPP-binding" evidence="2">
    <location>
        <begin position="71"/>
        <end position="207"/>
    </location>
</feature>
<dbReference type="Pfam" id="PF02775">
    <property type="entry name" value="TPP_enzyme_C"/>
    <property type="match status" value="1"/>
</dbReference>